<dbReference type="EMBL" id="BGPR01067906">
    <property type="protein sequence ID" value="GBO41986.1"/>
    <property type="molecule type" value="Genomic_DNA"/>
</dbReference>
<sequence length="115" mass="12640">MDTLQEHIFSRVGEGALHEKLSPLCLVLASHGQQNAPTCCPCVATHLIGGAFRSLVYQSAGIPAVWLVCSRGSSESGQLLKLGVKGVHRSRKWPSTYRSWLALKCIPRLSFPQRR</sequence>
<gene>
    <name evidence="1" type="ORF">AVEN_160684_1</name>
</gene>
<evidence type="ECO:0000313" key="2">
    <source>
        <dbReference type="Proteomes" id="UP000499080"/>
    </source>
</evidence>
<accession>A0A4Y2WYU7</accession>
<proteinExistence type="predicted"/>
<comment type="caution">
    <text evidence="1">The sequence shown here is derived from an EMBL/GenBank/DDBJ whole genome shotgun (WGS) entry which is preliminary data.</text>
</comment>
<name>A0A4Y2WYU7_ARAVE</name>
<reference evidence="1 2" key="1">
    <citation type="journal article" date="2019" name="Sci. Rep.">
        <title>Orb-weaving spider Araneus ventricosus genome elucidates the spidroin gene catalogue.</title>
        <authorList>
            <person name="Kono N."/>
            <person name="Nakamura H."/>
            <person name="Ohtoshi R."/>
            <person name="Moran D.A.P."/>
            <person name="Shinohara A."/>
            <person name="Yoshida Y."/>
            <person name="Fujiwara M."/>
            <person name="Mori M."/>
            <person name="Tomita M."/>
            <person name="Arakawa K."/>
        </authorList>
    </citation>
    <scope>NUCLEOTIDE SEQUENCE [LARGE SCALE GENOMIC DNA]</scope>
</reference>
<keyword evidence="2" id="KW-1185">Reference proteome</keyword>
<protein>
    <submittedName>
        <fullName evidence="1">Uncharacterized protein</fullName>
    </submittedName>
</protein>
<evidence type="ECO:0000313" key="1">
    <source>
        <dbReference type="EMBL" id="GBO41986.1"/>
    </source>
</evidence>
<dbReference type="AlphaFoldDB" id="A0A4Y2WYU7"/>
<organism evidence="1 2">
    <name type="scientific">Araneus ventricosus</name>
    <name type="common">Orbweaver spider</name>
    <name type="synonym">Epeira ventricosa</name>
    <dbReference type="NCBI Taxonomy" id="182803"/>
    <lineage>
        <taxon>Eukaryota</taxon>
        <taxon>Metazoa</taxon>
        <taxon>Ecdysozoa</taxon>
        <taxon>Arthropoda</taxon>
        <taxon>Chelicerata</taxon>
        <taxon>Arachnida</taxon>
        <taxon>Araneae</taxon>
        <taxon>Araneomorphae</taxon>
        <taxon>Entelegynae</taxon>
        <taxon>Araneoidea</taxon>
        <taxon>Araneidae</taxon>
        <taxon>Araneus</taxon>
    </lineage>
</organism>
<dbReference type="Proteomes" id="UP000499080">
    <property type="component" value="Unassembled WGS sequence"/>
</dbReference>